<feature type="transmembrane region" description="Helical" evidence="1">
    <location>
        <begin position="146"/>
        <end position="167"/>
    </location>
</feature>
<keyword evidence="1" id="KW-1133">Transmembrane helix</keyword>
<keyword evidence="1" id="KW-0472">Membrane</keyword>
<evidence type="ECO:0000256" key="1">
    <source>
        <dbReference type="SAM" id="Phobius"/>
    </source>
</evidence>
<sequence length="187" mass="20303">MKKHAAAARHHFFSLQSLDRLEKTVLYPLIEPLEFVFCFGGWTASCVALFHVIVSIYGTEMTGHPCCSCPGMTGEEAAVMRAVEAQMLLCCAAQMAAALAAMTASRRVARRACASAALALGGATVWLWCLYLRFVPGLRCFRCFGAARRVAVVFAAFSLATPALVLIPRGLHEVVFGDGYEQQSDDY</sequence>
<dbReference type="EnsemblPlants" id="LPERR04G09030.1">
    <property type="protein sequence ID" value="LPERR04G09030.1"/>
    <property type="gene ID" value="LPERR04G09030"/>
</dbReference>
<protein>
    <submittedName>
        <fullName evidence="2">Uncharacterized protein</fullName>
    </submittedName>
</protein>
<accession>A0A0D9W4U3</accession>
<feature type="transmembrane region" description="Helical" evidence="1">
    <location>
        <begin position="35"/>
        <end position="58"/>
    </location>
</feature>
<reference evidence="2" key="3">
    <citation type="submission" date="2015-04" db="UniProtKB">
        <authorList>
            <consortium name="EnsemblPlants"/>
        </authorList>
    </citation>
    <scope>IDENTIFICATION</scope>
</reference>
<feature type="transmembrane region" description="Helical" evidence="1">
    <location>
        <begin position="112"/>
        <end position="134"/>
    </location>
</feature>
<keyword evidence="3" id="KW-1185">Reference proteome</keyword>
<evidence type="ECO:0000313" key="3">
    <source>
        <dbReference type="Proteomes" id="UP000032180"/>
    </source>
</evidence>
<organism evidence="2 3">
    <name type="scientific">Leersia perrieri</name>
    <dbReference type="NCBI Taxonomy" id="77586"/>
    <lineage>
        <taxon>Eukaryota</taxon>
        <taxon>Viridiplantae</taxon>
        <taxon>Streptophyta</taxon>
        <taxon>Embryophyta</taxon>
        <taxon>Tracheophyta</taxon>
        <taxon>Spermatophyta</taxon>
        <taxon>Magnoliopsida</taxon>
        <taxon>Liliopsida</taxon>
        <taxon>Poales</taxon>
        <taxon>Poaceae</taxon>
        <taxon>BOP clade</taxon>
        <taxon>Oryzoideae</taxon>
        <taxon>Oryzeae</taxon>
        <taxon>Oryzinae</taxon>
        <taxon>Leersia</taxon>
    </lineage>
</organism>
<reference evidence="3" key="2">
    <citation type="submission" date="2013-12" db="EMBL/GenBank/DDBJ databases">
        <authorList>
            <person name="Yu Y."/>
            <person name="Lee S."/>
            <person name="de Baynast K."/>
            <person name="Wissotski M."/>
            <person name="Liu L."/>
            <person name="Talag J."/>
            <person name="Goicoechea J."/>
            <person name="Angelova A."/>
            <person name="Jetty R."/>
            <person name="Kudrna D."/>
            <person name="Golser W."/>
            <person name="Rivera L."/>
            <person name="Zhang J."/>
            <person name="Wing R."/>
        </authorList>
    </citation>
    <scope>NUCLEOTIDE SEQUENCE</scope>
</reference>
<dbReference type="Gramene" id="LPERR04G09030.1">
    <property type="protein sequence ID" value="LPERR04G09030.1"/>
    <property type="gene ID" value="LPERR04G09030"/>
</dbReference>
<evidence type="ECO:0000313" key="2">
    <source>
        <dbReference type="EnsemblPlants" id="LPERR04G09030.1"/>
    </source>
</evidence>
<dbReference type="Proteomes" id="UP000032180">
    <property type="component" value="Chromosome 4"/>
</dbReference>
<reference evidence="2 3" key="1">
    <citation type="submission" date="2012-08" db="EMBL/GenBank/DDBJ databases">
        <title>Oryza genome evolution.</title>
        <authorList>
            <person name="Wing R.A."/>
        </authorList>
    </citation>
    <scope>NUCLEOTIDE SEQUENCE</scope>
</reference>
<dbReference type="HOGENOM" id="CLU_100775_0_0_1"/>
<proteinExistence type="predicted"/>
<keyword evidence="1" id="KW-0812">Transmembrane</keyword>
<name>A0A0D9W4U3_9ORYZ</name>
<dbReference type="AlphaFoldDB" id="A0A0D9W4U3"/>
<feature type="transmembrane region" description="Helical" evidence="1">
    <location>
        <begin position="78"/>
        <end position="100"/>
    </location>
</feature>